<proteinExistence type="predicted"/>
<keyword evidence="1" id="KW-1133">Transmembrane helix</keyword>
<keyword evidence="1" id="KW-0472">Membrane</keyword>
<evidence type="ECO:0000313" key="3">
    <source>
        <dbReference type="Proteomes" id="UP000007799"/>
    </source>
</evidence>
<gene>
    <name evidence="2" type="ORF">PTSG_07065</name>
</gene>
<sequence>MASSLDGGYQGVYIFFLVVSLVLMLSAASLPTWFNSDTSNGSCGPITSPYVWEYEVEYWKYSAVALCISVVLILASTLGAISPCCCCTFYLNALIYALTGAVLFAILGIVLFSAGFPDTSLQDDSNDEPVNPEVFMRACAAVTTTICAVMEWLLRDARSRRIHPLDDEDRMFYE</sequence>
<dbReference type="RefSeq" id="XP_004992480.1">
    <property type="nucleotide sequence ID" value="XM_004992423.1"/>
</dbReference>
<dbReference type="GeneID" id="16073046"/>
<dbReference type="AlphaFoldDB" id="F2UDY5"/>
<feature type="transmembrane region" description="Helical" evidence="1">
    <location>
        <begin position="12"/>
        <end position="34"/>
    </location>
</feature>
<name>F2UDY5_SALR5</name>
<keyword evidence="1" id="KW-0812">Transmembrane</keyword>
<dbReference type="Proteomes" id="UP000007799">
    <property type="component" value="Unassembled WGS sequence"/>
</dbReference>
<organism evidence="3">
    <name type="scientific">Salpingoeca rosetta (strain ATCC 50818 / BSB-021)</name>
    <dbReference type="NCBI Taxonomy" id="946362"/>
    <lineage>
        <taxon>Eukaryota</taxon>
        <taxon>Choanoflagellata</taxon>
        <taxon>Craspedida</taxon>
        <taxon>Salpingoecidae</taxon>
        <taxon>Salpingoeca</taxon>
    </lineage>
</organism>
<protein>
    <submittedName>
        <fullName evidence="2">Uncharacterized protein</fullName>
    </submittedName>
</protein>
<dbReference type="KEGG" id="sre:PTSG_07065"/>
<accession>F2UDY5</accession>
<feature type="transmembrane region" description="Helical" evidence="1">
    <location>
        <begin position="58"/>
        <end position="81"/>
    </location>
</feature>
<feature type="transmembrane region" description="Helical" evidence="1">
    <location>
        <begin position="134"/>
        <end position="154"/>
    </location>
</feature>
<evidence type="ECO:0000256" key="1">
    <source>
        <dbReference type="SAM" id="Phobius"/>
    </source>
</evidence>
<evidence type="ECO:0000313" key="2">
    <source>
        <dbReference type="EMBL" id="EGD74835.1"/>
    </source>
</evidence>
<keyword evidence="3" id="KW-1185">Reference proteome</keyword>
<feature type="transmembrane region" description="Helical" evidence="1">
    <location>
        <begin position="93"/>
        <end position="114"/>
    </location>
</feature>
<dbReference type="EMBL" id="GL832970">
    <property type="protein sequence ID" value="EGD74835.1"/>
    <property type="molecule type" value="Genomic_DNA"/>
</dbReference>
<reference evidence="2" key="1">
    <citation type="submission" date="2009-08" db="EMBL/GenBank/DDBJ databases">
        <title>Annotation of Salpingoeca rosetta.</title>
        <authorList>
            <consortium name="The Broad Institute Genome Sequencing Platform"/>
            <person name="Russ C."/>
            <person name="Cuomo C."/>
            <person name="Burger G."/>
            <person name="Gray M.W."/>
            <person name="Holland P.W.H."/>
            <person name="King N."/>
            <person name="Lang F.B.F."/>
            <person name="Roger A.J."/>
            <person name="Ruiz-Trillo I."/>
            <person name="Young S.K."/>
            <person name="Zeng Q."/>
            <person name="Gargeya S."/>
            <person name="Alvarado L."/>
            <person name="Berlin A."/>
            <person name="Chapman S.B."/>
            <person name="Chen Z."/>
            <person name="Freedman E."/>
            <person name="Gellesch M."/>
            <person name="Goldberg J."/>
            <person name="Griggs A."/>
            <person name="Gujja S."/>
            <person name="Heilman E."/>
            <person name="Heiman D."/>
            <person name="Howarth C."/>
            <person name="Mehta T."/>
            <person name="Neiman D."/>
            <person name="Pearson M."/>
            <person name="Roberts A."/>
            <person name="Saif S."/>
            <person name="Shea T."/>
            <person name="Shenoy N."/>
            <person name="Sisk P."/>
            <person name="Stolte C."/>
            <person name="Sykes S."/>
            <person name="White J."/>
            <person name="Yandava C."/>
            <person name="Haas B."/>
            <person name="Nusbaum C."/>
            <person name="Birren B."/>
        </authorList>
    </citation>
    <scope>NUCLEOTIDE SEQUENCE [LARGE SCALE GENOMIC DNA]</scope>
    <source>
        <strain evidence="2">ATCC 50818</strain>
    </source>
</reference>
<dbReference type="InParanoid" id="F2UDY5"/>